<sequence length="1710" mass="190673">MDENDDEFDMDFDMADVLAVMEQVESHTQTAASHHHQSSNSNPVHTNNVNHMTTADTFAPDYGNSNGGDDDDDDDFGDDFDDFDVDALVQAADTVEKQKATSTTTFGGKQVQSSLSAHFGNTSTTTNAPQAMSSTLNQPTGSNHHSNLSNTANATAGSSNARITFGMPEDMEDPTPPAPPPSDAKTFHPFDSSNLPTWIYPTNHPIRGYQFNIVRKALFSNTLVSIPTGLGKTFIAAVVMYNYFRWFPNSIMIFMAPTRPLVEQQIKACHDICGIPQKDTVMMVGTGGKVKRPELWAKGRVFFCTPQVVDNDLTNGICPSHKVALLVIDEAHKATGNYAYTNVIEKLERIHSHFRVLALSATPGSTVDKVQAVVNNLRINTVEVRTEESMDVQEFSFGKRVQTIVIKLNYTSGATGIVPRTAESFCQLVLQPVLDRLAQRKAIFCPTVERCSPFALLNDRKTYQVNAKNVPPAVKRLVTVDFLLAEAFARAYEGLCVYGVPTFVDIVDKFLQSIRTAIQEGKNVPSENYKILNHFGLKQLLDQLRPQLATTGFIGHPKLDSLLNIILRHFNELSGNHQHLSDDLASASSSSRIIVFSSLRASVNMIVDFLSVHHPMIRCAAFVGQAGDTQGAKGMSQKEQQETIERFKKGDVNVMVATCIGEEGLDIGEVDLIVCYDSQSSSIRLLQRMGRTGRRRQGHCVMLMTEQEERKFKKATDSYKFIQNTIAKRNVIECCKETPTLLPESYMPVVQRKRLVIGNYLTTMVKGKKRRRQGGNAAGFQKDGTLSDEGLEAFMATFPDGNYTSSDQVYDRFWPLYHPLKGALKYLSLQQKQTRTKYVDHSHRTLQFTSLMKKMEHRILNGPDDGEGDTMKSSQETYGSNNHVLKLPRKRKPAINSSSPSDETDVYSSTKANSSKLILPTSRNSRALLATNMEASRSKEDSDIMEDVLDGPEETDWHSFMEPLMTKGMAEDEDNCYADYQSDYDFTVDNESPIEKSPPITTTLPSDNSIDGDIEVAKRDVDDKKQLEMLLEDELDDDFGGMDLDFWDDLETEALKTGRQQQNTQGSALPPSGFLFDDDLPPLVSEDELKSESVTSHSSAAFSTSFVWATSNPVFSEQARKILINRFQNSNNHYLSVKMQGNQCGIGKSAKHIDTSNSSPLPVPPPQEPSKSLTSYDFDDDIDMSKLDDIGDLRTEGTAISQPKYVDREASEKLNIMVDDNNCDNNINHYNSSTSDDKVNLDNGIPADTSSIEWSIIDSQPAHHETKTSNIPPPQPNTVNIETDTEQEEYVNNHQNNNYIPGRKSPSFSNTPVEKMDGDSMDSWEINDDGLNTTTSNHMNTTPLEKEDNHVESPMPVISITPTAIDMTSSRLMHSTPQGQQPRDRFGKGDFESRSQYLYSPTDDSNHRSPLRLVSPRHGSSMKITETCTPTRLDSDSHDSPIIRRRNRTGHRPIIRDSEDEDCQSGQDDSNTTNMEGSTKQHPPLLNEPPSVIVDLSSDEDEGKIVTRHKKETNRRQNQQQQRSKRWAANPFLDNEAERSDDGVDTGDEDDDDADKDESNVMDSFIYDGSSELAPEGGGGNSSLMTTQDDDGDGEHRMLKKRETEDGNDMAMYRTSLLQRDVAARHGAPSPPVFGSGFHRKTWLDKMETKKWEYVAHDEEDDDNEDDDDNGDEVFHDASDIYNDDLLDAPTVDGASEDISRFTNASDDFM</sequence>
<evidence type="ECO:0000256" key="1">
    <source>
        <dbReference type="ARBA" id="ARBA00004123"/>
    </source>
</evidence>
<protein>
    <recommendedName>
        <fullName evidence="3">DNA helicase</fullName>
        <ecNumber evidence="3">3.6.4.12</ecNumber>
    </recommendedName>
</protein>
<feature type="region of interest" description="Disordered" evidence="9">
    <location>
        <begin position="1295"/>
        <end position="1317"/>
    </location>
</feature>
<dbReference type="InterPro" id="IPR044749">
    <property type="entry name" value="FANCM_DEXDc"/>
</dbReference>
<dbReference type="GO" id="GO:0009378">
    <property type="term" value="F:four-way junction helicase activity"/>
    <property type="evidence" value="ECO:0007669"/>
    <property type="project" value="TreeGrafter"/>
</dbReference>
<evidence type="ECO:0000256" key="7">
    <source>
        <dbReference type="ARBA" id="ARBA00022840"/>
    </source>
</evidence>
<dbReference type="InterPro" id="IPR039686">
    <property type="entry name" value="FANCM/Mph1-like_ID"/>
</dbReference>
<evidence type="ECO:0000256" key="2">
    <source>
        <dbReference type="ARBA" id="ARBA00009889"/>
    </source>
</evidence>
<dbReference type="STRING" id="90262.A0A1X2IMU5"/>
<dbReference type="EC" id="3.6.4.12" evidence="3"/>
<gene>
    <name evidence="12" type="ORF">BCR42DRAFT_409611</name>
</gene>
<feature type="region of interest" description="Disordered" evidence="9">
    <location>
        <begin position="991"/>
        <end position="1011"/>
    </location>
</feature>
<feature type="compositionally biased region" description="Acidic residues" evidence="9">
    <location>
        <begin position="1543"/>
        <end position="1556"/>
    </location>
</feature>
<evidence type="ECO:0000313" key="12">
    <source>
        <dbReference type="EMBL" id="ORZ19347.1"/>
    </source>
</evidence>
<keyword evidence="4" id="KW-0547">Nucleotide-binding</keyword>
<feature type="compositionally biased region" description="Polar residues" evidence="9">
    <location>
        <begin position="895"/>
        <end position="913"/>
    </location>
</feature>
<dbReference type="PANTHER" id="PTHR14025:SF20">
    <property type="entry name" value="FANCONI ANEMIA GROUP M PROTEIN"/>
    <property type="match status" value="1"/>
</dbReference>
<dbReference type="CDD" id="cd18801">
    <property type="entry name" value="SF2_C_FANCM_Hef"/>
    <property type="match status" value="1"/>
</dbReference>
<comment type="caution">
    <text evidence="12">The sequence shown here is derived from an EMBL/GenBank/DDBJ whole genome shotgun (WGS) entry which is preliminary data.</text>
</comment>
<feature type="region of interest" description="Disordered" evidence="9">
    <location>
        <begin position="1395"/>
        <end position="1614"/>
    </location>
</feature>
<dbReference type="EMBL" id="MCGE01000007">
    <property type="protein sequence ID" value="ORZ19347.1"/>
    <property type="molecule type" value="Genomic_DNA"/>
</dbReference>
<dbReference type="GO" id="GO:0036297">
    <property type="term" value="P:interstrand cross-link repair"/>
    <property type="evidence" value="ECO:0007669"/>
    <property type="project" value="TreeGrafter"/>
</dbReference>
<evidence type="ECO:0000256" key="3">
    <source>
        <dbReference type="ARBA" id="ARBA00012551"/>
    </source>
</evidence>
<feature type="compositionally biased region" description="Acidic residues" evidence="9">
    <location>
        <begin position="68"/>
        <end position="81"/>
    </location>
</feature>
<name>A0A1X2IMU5_9FUNG</name>
<keyword evidence="13" id="KW-1185">Reference proteome</keyword>
<evidence type="ECO:0000256" key="4">
    <source>
        <dbReference type="ARBA" id="ARBA00022741"/>
    </source>
</evidence>
<dbReference type="CDD" id="cd12091">
    <property type="entry name" value="FANCM_ID"/>
    <property type="match status" value="1"/>
</dbReference>
<dbReference type="PROSITE" id="PS51194">
    <property type="entry name" value="HELICASE_CTER"/>
    <property type="match status" value="1"/>
</dbReference>
<feature type="compositionally biased region" description="Polar residues" evidence="9">
    <location>
        <begin position="871"/>
        <end position="883"/>
    </location>
</feature>
<feature type="domain" description="Helicase C-terminal" evidence="11">
    <location>
        <begin position="579"/>
        <end position="746"/>
    </location>
</feature>
<dbReference type="SMART" id="SM00490">
    <property type="entry name" value="HELICc"/>
    <property type="match status" value="1"/>
</dbReference>
<dbReference type="FunFam" id="3.40.50.300:FF:000861">
    <property type="entry name" value="Fanconi anemia, complementation group M"/>
    <property type="match status" value="1"/>
</dbReference>
<dbReference type="GO" id="GO:0005524">
    <property type="term" value="F:ATP binding"/>
    <property type="evidence" value="ECO:0007669"/>
    <property type="project" value="UniProtKB-KW"/>
</dbReference>
<dbReference type="GO" id="GO:0043138">
    <property type="term" value="F:3'-5' DNA helicase activity"/>
    <property type="evidence" value="ECO:0007669"/>
    <property type="project" value="InterPro"/>
</dbReference>
<feature type="compositionally biased region" description="Polar residues" evidence="9">
    <location>
        <begin position="1464"/>
        <end position="1481"/>
    </location>
</feature>
<keyword evidence="6" id="KW-0347">Helicase</keyword>
<dbReference type="Gene3D" id="3.40.50.300">
    <property type="entry name" value="P-loop containing nucleotide triphosphate hydrolases"/>
    <property type="match status" value="2"/>
</dbReference>
<dbReference type="SMART" id="SM00487">
    <property type="entry name" value="DEXDc"/>
    <property type="match status" value="1"/>
</dbReference>
<feature type="region of interest" description="Disordered" evidence="9">
    <location>
        <begin position="859"/>
        <end position="913"/>
    </location>
</feature>
<feature type="compositionally biased region" description="Polar residues" evidence="9">
    <location>
        <begin position="999"/>
        <end position="1009"/>
    </location>
</feature>
<comment type="similarity">
    <text evidence="2">Belongs to the DEAD box helicase family. DEAH subfamily. FANCM sub-subfamily.</text>
</comment>
<dbReference type="CDD" id="cd18033">
    <property type="entry name" value="DEXDc_FANCM"/>
    <property type="match status" value="1"/>
</dbReference>
<keyword evidence="8" id="KW-0539">Nucleus</keyword>
<evidence type="ECO:0000256" key="9">
    <source>
        <dbReference type="SAM" id="MobiDB-lite"/>
    </source>
</evidence>
<proteinExistence type="inferred from homology"/>
<dbReference type="InterPro" id="IPR001650">
    <property type="entry name" value="Helicase_C-like"/>
</dbReference>
<dbReference type="GO" id="GO:0005634">
    <property type="term" value="C:nucleus"/>
    <property type="evidence" value="ECO:0007669"/>
    <property type="project" value="UniProtKB-SubCell"/>
</dbReference>
<dbReference type="InterPro" id="IPR027417">
    <property type="entry name" value="P-loop_NTPase"/>
</dbReference>
<feature type="compositionally biased region" description="Basic and acidic residues" evidence="9">
    <location>
        <begin position="1594"/>
        <end position="1605"/>
    </location>
</feature>
<reference evidence="12 13" key="1">
    <citation type="submission" date="2016-07" db="EMBL/GenBank/DDBJ databases">
        <title>Pervasive Adenine N6-methylation of Active Genes in Fungi.</title>
        <authorList>
            <consortium name="DOE Joint Genome Institute"/>
            <person name="Mondo S.J."/>
            <person name="Dannebaum R.O."/>
            <person name="Kuo R.C."/>
            <person name="Labutti K."/>
            <person name="Haridas S."/>
            <person name="Kuo A."/>
            <person name="Salamov A."/>
            <person name="Ahrendt S.R."/>
            <person name="Lipzen A."/>
            <person name="Sullivan W."/>
            <person name="Andreopoulos W.B."/>
            <person name="Clum A."/>
            <person name="Lindquist E."/>
            <person name="Daum C."/>
            <person name="Ramamoorthy G.K."/>
            <person name="Gryganskyi A."/>
            <person name="Culley D."/>
            <person name="Magnuson J.K."/>
            <person name="James T.Y."/>
            <person name="O'Malley M.A."/>
            <person name="Stajich J.E."/>
            <person name="Spatafora J.W."/>
            <person name="Visel A."/>
            <person name="Grigoriev I.V."/>
        </authorList>
    </citation>
    <scope>NUCLEOTIDE SEQUENCE [LARGE SCALE GENOMIC DNA]</scope>
    <source>
        <strain evidence="12 13">NRRL 1336</strain>
    </source>
</reference>
<dbReference type="GO" id="GO:0016787">
    <property type="term" value="F:hydrolase activity"/>
    <property type="evidence" value="ECO:0007669"/>
    <property type="project" value="UniProtKB-KW"/>
</dbReference>
<dbReference type="InterPro" id="IPR011545">
    <property type="entry name" value="DEAD/DEAH_box_helicase_dom"/>
</dbReference>
<evidence type="ECO:0000256" key="6">
    <source>
        <dbReference type="ARBA" id="ARBA00022806"/>
    </source>
</evidence>
<feature type="compositionally biased region" description="Low complexity" evidence="9">
    <location>
        <begin position="146"/>
        <end position="161"/>
    </location>
</feature>
<evidence type="ECO:0000259" key="10">
    <source>
        <dbReference type="PROSITE" id="PS51192"/>
    </source>
</evidence>
<feature type="region of interest" description="Disordered" evidence="9">
    <location>
        <begin position="24"/>
        <end position="81"/>
    </location>
</feature>
<dbReference type="Pfam" id="PF00271">
    <property type="entry name" value="Helicase_C"/>
    <property type="match status" value="1"/>
</dbReference>
<feature type="region of interest" description="Disordered" evidence="9">
    <location>
        <begin position="1655"/>
        <end position="1677"/>
    </location>
</feature>
<evidence type="ECO:0000259" key="11">
    <source>
        <dbReference type="PROSITE" id="PS51194"/>
    </source>
</evidence>
<keyword evidence="7" id="KW-0067">ATP-binding</keyword>
<dbReference type="GO" id="GO:0045003">
    <property type="term" value="P:double-strand break repair via synthesis-dependent strand annealing"/>
    <property type="evidence" value="ECO:0007669"/>
    <property type="project" value="TreeGrafter"/>
</dbReference>
<feature type="region of interest" description="Disordered" evidence="9">
    <location>
        <begin position="119"/>
        <end position="188"/>
    </location>
</feature>
<comment type="subcellular location">
    <subcellularLocation>
        <location evidence="1">Nucleus</location>
    </subcellularLocation>
</comment>
<feature type="compositionally biased region" description="Polar residues" evidence="9">
    <location>
        <begin position="1422"/>
        <end position="1432"/>
    </location>
</feature>
<feature type="compositionally biased region" description="Polar residues" evidence="9">
    <location>
        <begin position="43"/>
        <end position="56"/>
    </location>
</feature>
<feature type="compositionally biased region" description="Basic and acidic residues" evidence="9">
    <location>
        <begin position="1433"/>
        <end position="1442"/>
    </location>
</feature>
<organism evidence="12 13">
    <name type="scientific">Absidia repens</name>
    <dbReference type="NCBI Taxonomy" id="90262"/>
    <lineage>
        <taxon>Eukaryota</taxon>
        <taxon>Fungi</taxon>
        <taxon>Fungi incertae sedis</taxon>
        <taxon>Mucoromycota</taxon>
        <taxon>Mucoromycotina</taxon>
        <taxon>Mucoromycetes</taxon>
        <taxon>Mucorales</taxon>
        <taxon>Cunninghamellaceae</taxon>
        <taxon>Absidia</taxon>
    </lineage>
</organism>
<feature type="region of interest" description="Disordered" evidence="9">
    <location>
        <begin position="1057"/>
        <end position="1082"/>
    </location>
</feature>
<feature type="compositionally biased region" description="Low complexity" evidence="9">
    <location>
        <begin position="26"/>
        <end position="42"/>
    </location>
</feature>
<evidence type="ECO:0000256" key="8">
    <source>
        <dbReference type="ARBA" id="ARBA00023242"/>
    </source>
</evidence>
<feature type="region of interest" description="Disordered" evidence="9">
    <location>
        <begin position="1146"/>
        <end position="1178"/>
    </location>
</feature>
<feature type="domain" description="Helicase ATP-binding" evidence="10">
    <location>
        <begin position="213"/>
        <end position="381"/>
    </location>
</feature>
<keyword evidence="5" id="KW-0378">Hydrolase</keyword>
<dbReference type="OrthoDB" id="164902at2759"/>
<dbReference type="InterPro" id="IPR014001">
    <property type="entry name" value="Helicase_ATP-bd"/>
</dbReference>
<dbReference type="SUPFAM" id="SSF52540">
    <property type="entry name" value="P-loop containing nucleoside triphosphate hydrolases"/>
    <property type="match status" value="1"/>
</dbReference>
<evidence type="ECO:0000313" key="13">
    <source>
        <dbReference type="Proteomes" id="UP000193560"/>
    </source>
</evidence>
<feature type="compositionally biased region" description="Polar residues" evidence="9">
    <location>
        <begin position="119"/>
        <end position="145"/>
    </location>
</feature>
<accession>A0A1X2IMU5</accession>
<feature type="compositionally biased region" description="Acidic residues" evidence="9">
    <location>
        <begin position="1658"/>
        <end position="1672"/>
    </location>
</feature>
<evidence type="ECO:0000256" key="5">
    <source>
        <dbReference type="ARBA" id="ARBA00022801"/>
    </source>
</evidence>
<dbReference type="Proteomes" id="UP000193560">
    <property type="component" value="Unassembled WGS sequence"/>
</dbReference>
<feature type="compositionally biased region" description="Basic residues" evidence="9">
    <location>
        <begin position="1443"/>
        <end position="1453"/>
    </location>
</feature>
<dbReference type="Pfam" id="PF00270">
    <property type="entry name" value="DEAD"/>
    <property type="match status" value="1"/>
</dbReference>
<feature type="compositionally biased region" description="Polar residues" evidence="9">
    <location>
        <begin position="1058"/>
        <end position="1067"/>
    </location>
</feature>
<dbReference type="PANTHER" id="PTHR14025">
    <property type="entry name" value="FANCONI ANEMIA GROUP M FANCM FAMILY MEMBER"/>
    <property type="match status" value="1"/>
</dbReference>
<dbReference type="PROSITE" id="PS51192">
    <property type="entry name" value="HELICASE_ATP_BIND_1"/>
    <property type="match status" value="1"/>
</dbReference>
<dbReference type="GO" id="GO:0000400">
    <property type="term" value="F:four-way junction DNA binding"/>
    <property type="evidence" value="ECO:0007669"/>
    <property type="project" value="TreeGrafter"/>
</dbReference>